<dbReference type="STRING" id="1123285.SAMN05660235_00299"/>
<dbReference type="PANTHER" id="PTHR30616:SF2">
    <property type="entry name" value="PURINE NUCLEOSIDE PHOSPHORYLASE LACC1"/>
    <property type="match status" value="1"/>
</dbReference>
<evidence type="ECO:0000256" key="8">
    <source>
        <dbReference type="ARBA" id="ARBA00047989"/>
    </source>
</evidence>
<dbReference type="GO" id="GO:0017061">
    <property type="term" value="F:S-methyl-5-thioadenosine phosphorylase activity"/>
    <property type="evidence" value="ECO:0007669"/>
    <property type="project" value="UniProtKB-EC"/>
</dbReference>
<comment type="catalytic activity">
    <reaction evidence="10">
        <text>S-methyl-5'-thioadenosine + phosphate = 5-(methylsulfanyl)-alpha-D-ribose 1-phosphate + adenine</text>
        <dbReference type="Rhea" id="RHEA:11852"/>
        <dbReference type="ChEBI" id="CHEBI:16708"/>
        <dbReference type="ChEBI" id="CHEBI:17509"/>
        <dbReference type="ChEBI" id="CHEBI:43474"/>
        <dbReference type="ChEBI" id="CHEBI:58533"/>
        <dbReference type="EC" id="2.4.2.28"/>
    </reaction>
    <physiologicalReaction direction="left-to-right" evidence="10">
        <dbReference type="Rhea" id="RHEA:11853"/>
    </physiologicalReaction>
</comment>
<keyword evidence="13" id="KW-1185">Reference proteome</keyword>
<dbReference type="GO" id="GO:0016787">
    <property type="term" value="F:hydrolase activity"/>
    <property type="evidence" value="ECO:0007669"/>
    <property type="project" value="UniProtKB-KW"/>
</dbReference>
<organism evidence="12 13">
    <name type="scientific">Sporolituus thermophilus DSM 23256</name>
    <dbReference type="NCBI Taxonomy" id="1123285"/>
    <lineage>
        <taxon>Bacteria</taxon>
        <taxon>Bacillati</taxon>
        <taxon>Bacillota</taxon>
        <taxon>Negativicutes</taxon>
        <taxon>Selenomonadales</taxon>
        <taxon>Sporomusaceae</taxon>
        <taxon>Sporolituus</taxon>
    </lineage>
</organism>
<evidence type="ECO:0000256" key="11">
    <source>
        <dbReference type="RuleBase" id="RU361274"/>
    </source>
</evidence>
<evidence type="ECO:0000256" key="4">
    <source>
        <dbReference type="ARBA" id="ARBA00022679"/>
    </source>
</evidence>
<dbReference type="InterPro" id="IPR003730">
    <property type="entry name" value="Cu_polyphenol_OxRdtase"/>
</dbReference>
<keyword evidence="4" id="KW-0808">Transferase</keyword>
<evidence type="ECO:0000256" key="2">
    <source>
        <dbReference type="ARBA" id="ARBA00003215"/>
    </source>
</evidence>
<dbReference type="Gene3D" id="3.60.140.10">
    <property type="entry name" value="CNF1/YfiH-like putative cysteine hydrolases"/>
    <property type="match status" value="1"/>
</dbReference>
<evidence type="ECO:0000256" key="9">
    <source>
        <dbReference type="ARBA" id="ARBA00048968"/>
    </source>
</evidence>
<comment type="similarity">
    <text evidence="3 11">Belongs to the purine nucleoside phosphorylase YfiH/LACC1 family.</text>
</comment>
<evidence type="ECO:0000256" key="5">
    <source>
        <dbReference type="ARBA" id="ARBA00022723"/>
    </source>
</evidence>
<evidence type="ECO:0000256" key="6">
    <source>
        <dbReference type="ARBA" id="ARBA00022801"/>
    </source>
</evidence>
<dbReference type="PANTHER" id="PTHR30616">
    <property type="entry name" value="UNCHARACTERIZED PROTEIN YFIH"/>
    <property type="match status" value="1"/>
</dbReference>
<gene>
    <name evidence="12" type="ORF">SAMN05660235_00299</name>
</gene>
<name>A0A1G7I340_9FIRM</name>
<dbReference type="Pfam" id="PF02578">
    <property type="entry name" value="Cu-oxidase_4"/>
    <property type="match status" value="1"/>
</dbReference>
<comment type="catalytic activity">
    <reaction evidence="8">
        <text>adenosine + H2O + H(+) = inosine + NH4(+)</text>
        <dbReference type="Rhea" id="RHEA:24408"/>
        <dbReference type="ChEBI" id="CHEBI:15377"/>
        <dbReference type="ChEBI" id="CHEBI:15378"/>
        <dbReference type="ChEBI" id="CHEBI:16335"/>
        <dbReference type="ChEBI" id="CHEBI:17596"/>
        <dbReference type="ChEBI" id="CHEBI:28938"/>
        <dbReference type="EC" id="3.5.4.4"/>
    </reaction>
    <physiologicalReaction direction="left-to-right" evidence="8">
        <dbReference type="Rhea" id="RHEA:24409"/>
    </physiologicalReaction>
</comment>
<reference evidence="13" key="1">
    <citation type="submission" date="2016-10" db="EMBL/GenBank/DDBJ databases">
        <authorList>
            <person name="Varghese N."/>
            <person name="Submissions S."/>
        </authorList>
    </citation>
    <scope>NUCLEOTIDE SEQUENCE [LARGE SCALE GENOMIC DNA]</scope>
    <source>
        <strain evidence="13">DSM 23256</strain>
    </source>
</reference>
<accession>A0A1G7I340</accession>
<evidence type="ECO:0000256" key="1">
    <source>
        <dbReference type="ARBA" id="ARBA00000553"/>
    </source>
</evidence>
<dbReference type="Proteomes" id="UP000243333">
    <property type="component" value="Unassembled WGS sequence"/>
</dbReference>
<dbReference type="EMBL" id="FNBU01000002">
    <property type="protein sequence ID" value="SDF06769.1"/>
    <property type="molecule type" value="Genomic_DNA"/>
</dbReference>
<dbReference type="InterPro" id="IPR011324">
    <property type="entry name" value="Cytotoxic_necrot_fac-like_cat"/>
</dbReference>
<protein>
    <recommendedName>
        <fullName evidence="11">Purine nucleoside phosphorylase</fullName>
    </recommendedName>
</protein>
<dbReference type="RefSeq" id="WP_093687425.1">
    <property type="nucleotide sequence ID" value="NZ_FNBU01000002.1"/>
</dbReference>
<comment type="catalytic activity">
    <reaction evidence="1">
        <text>inosine + phosphate = alpha-D-ribose 1-phosphate + hypoxanthine</text>
        <dbReference type="Rhea" id="RHEA:27646"/>
        <dbReference type="ChEBI" id="CHEBI:17368"/>
        <dbReference type="ChEBI" id="CHEBI:17596"/>
        <dbReference type="ChEBI" id="CHEBI:43474"/>
        <dbReference type="ChEBI" id="CHEBI:57720"/>
        <dbReference type="EC" id="2.4.2.1"/>
    </reaction>
    <physiologicalReaction direction="left-to-right" evidence="1">
        <dbReference type="Rhea" id="RHEA:27647"/>
    </physiologicalReaction>
</comment>
<evidence type="ECO:0000256" key="10">
    <source>
        <dbReference type="ARBA" id="ARBA00049893"/>
    </source>
</evidence>
<comment type="function">
    <text evidence="2">Purine nucleoside enzyme that catalyzes the phosphorolysis of adenosine and inosine nucleosides, yielding D-ribose 1-phosphate and the respective free bases, adenine and hypoxanthine. Also catalyzes the phosphorolysis of S-methyl-5'-thioadenosine into adenine and S-methyl-5-thio-alpha-D-ribose 1-phosphate. Also has adenosine deaminase activity.</text>
</comment>
<evidence type="ECO:0000313" key="12">
    <source>
        <dbReference type="EMBL" id="SDF06769.1"/>
    </source>
</evidence>
<comment type="catalytic activity">
    <reaction evidence="9">
        <text>adenosine + phosphate = alpha-D-ribose 1-phosphate + adenine</text>
        <dbReference type="Rhea" id="RHEA:27642"/>
        <dbReference type="ChEBI" id="CHEBI:16335"/>
        <dbReference type="ChEBI" id="CHEBI:16708"/>
        <dbReference type="ChEBI" id="CHEBI:43474"/>
        <dbReference type="ChEBI" id="CHEBI:57720"/>
        <dbReference type="EC" id="2.4.2.1"/>
    </reaction>
    <physiologicalReaction direction="left-to-right" evidence="9">
        <dbReference type="Rhea" id="RHEA:27643"/>
    </physiologicalReaction>
</comment>
<dbReference type="AlphaFoldDB" id="A0A1G7I340"/>
<dbReference type="CDD" id="cd16833">
    <property type="entry name" value="YfiH"/>
    <property type="match status" value="1"/>
</dbReference>
<dbReference type="InterPro" id="IPR038371">
    <property type="entry name" value="Cu_polyphenol_OxRdtase_sf"/>
</dbReference>
<proteinExistence type="inferred from homology"/>
<keyword evidence="5" id="KW-0479">Metal-binding</keyword>
<keyword evidence="6" id="KW-0378">Hydrolase</keyword>
<dbReference type="NCBIfam" id="TIGR00726">
    <property type="entry name" value="peptidoglycan editing factor PgeF"/>
    <property type="match status" value="1"/>
</dbReference>
<evidence type="ECO:0000313" key="13">
    <source>
        <dbReference type="Proteomes" id="UP000243333"/>
    </source>
</evidence>
<sequence length="271" mass="29294">MKDFVLCHGTHGVWFGVFSHFNAAGIRHGFSTRLGGVSELPFNSLNLGIKTADHQERVVANRKRFCDAIGVVFAHVVTAQQVHGDRIAVVTAADRGRGHADYTTAIAGTDALVTNAPDVPLMLFFADCVPVLIADPVQKVIGVSHAGWKGTVAKIAQKTVLTMQAHFGTRPRDCLVGIGPSIGPCCYEVDRTVIAPLSQNFSQWQKLVSPRSADHWLLDLWEANRVQLLEIGVSPENIVLSGICTACNTALFYSHRAEKGQTGRMGALITL</sequence>
<keyword evidence="7" id="KW-0862">Zinc</keyword>
<dbReference type="OrthoDB" id="4279at2"/>
<evidence type="ECO:0000256" key="7">
    <source>
        <dbReference type="ARBA" id="ARBA00022833"/>
    </source>
</evidence>
<evidence type="ECO:0000256" key="3">
    <source>
        <dbReference type="ARBA" id="ARBA00007353"/>
    </source>
</evidence>
<dbReference type="SUPFAM" id="SSF64438">
    <property type="entry name" value="CNF1/YfiH-like putative cysteine hydrolases"/>
    <property type="match status" value="1"/>
</dbReference>
<dbReference type="GO" id="GO:0005507">
    <property type="term" value="F:copper ion binding"/>
    <property type="evidence" value="ECO:0007669"/>
    <property type="project" value="TreeGrafter"/>
</dbReference>